<organism evidence="7 8">
    <name type="scientific">Carboxylicivirga sediminis</name>
    <dbReference type="NCBI Taxonomy" id="2006564"/>
    <lineage>
        <taxon>Bacteria</taxon>
        <taxon>Pseudomonadati</taxon>
        <taxon>Bacteroidota</taxon>
        <taxon>Bacteroidia</taxon>
        <taxon>Marinilabiliales</taxon>
        <taxon>Marinilabiliaceae</taxon>
        <taxon>Carboxylicivirga</taxon>
    </lineage>
</organism>
<evidence type="ECO:0000256" key="4">
    <source>
        <dbReference type="ARBA" id="ARBA00022801"/>
    </source>
</evidence>
<dbReference type="NCBIfam" id="NF001492">
    <property type="entry name" value="PRK00346.2-2"/>
    <property type="match status" value="1"/>
</dbReference>
<proteinExistence type="inferred from homology"/>
<comment type="caution">
    <text evidence="7">The sequence shown here is derived from an EMBL/GenBank/DDBJ whole genome shotgun (WGS) entry which is preliminary data.</text>
</comment>
<dbReference type="GO" id="GO:0005737">
    <property type="term" value="C:cytoplasm"/>
    <property type="evidence" value="ECO:0007669"/>
    <property type="project" value="UniProtKB-SubCell"/>
</dbReference>
<evidence type="ECO:0000256" key="3">
    <source>
        <dbReference type="ARBA" id="ARBA00022723"/>
    </source>
</evidence>
<evidence type="ECO:0000313" key="8">
    <source>
        <dbReference type="Proteomes" id="UP000679220"/>
    </source>
</evidence>
<feature type="binding site" evidence="5">
    <location>
        <position position="17"/>
    </location>
    <ligand>
        <name>a divalent metal cation</name>
        <dbReference type="ChEBI" id="CHEBI:60240"/>
    </ligand>
</feature>
<feature type="domain" description="Survival protein SurE-like phosphatase/nucleotidase" evidence="6">
    <location>
        <begin position="11"/>
        <end position="194"/>
    </location>
</feature>
<evidence type="ECO:0000259" key="6">
    <source>
        <dbReference type="Pfam" id="PF01975"/>
    </source>
</evidence>
<reference evidence="7" key="1">
    <citation type="journal article" date="2018" name="Int. J. Syst. Evol. Microbiol.">
        <title>Carboxylicivirga sediminis sp. nov., isolated from coastal sediment.</title>
        <authorList>
            <person name="Wang F.Q."/>
            <person name="Ren L.H."/>
            <person name="Zou R.J."/>
            <person name="Sun Y.Z."/>
            <person name="Liu X.J."/>
            <person name="Jiang F."/>
            <person name="Liu L.J."/>
        </authorList>
    </citation>
    <scope>NUCLEOTIDE SEQUENCE</scope>
    <source>
        <strain evidence="7">JR1</strain>
    </source>
</reference>
<keyword evidence="3 5" id="KW-0479">Metal-binding</keyword>
<evidence type="ECO:0000256" key="1">
    <source>
        <dbReference type="ARBA" id="ARBA00000815"/>
    </source>
</evidence>
<comment type="subcellular location">
    <subcellularLocation>
        <location evidence="5">Cytoplasm</location>
    </subcellularLocation>
</comment>
<evidence type="ECO:0000256" key="5">
    <source>
        <dbReference type="HAMAP-Rule" id="MF_00060"/>
    </source>
</evidence>
<dbReference type="NCBIfam" id="TIGR00087">
    <property type="entry name" value="surE"/>
    <property type="match status" value="1"/>
</dbReference>
<evidence type="ECO:0000256" key="2">
    <source>
        <dbReference type="ARBA" id="ARBA00011062"/>
    </source>
</evidence>
<dbReference type="Proteomes" id="UP000679220">
    <property type="component" value="Unassembled WGS sequence"/>
</dbReference>
<comment type="catalytic activity">
    <reaction evidence="1 5">
        <text>a ribonucleoside 5'-phosphate + H2O = a ribonucleoside + phosphate</text>
        <dbReference type="Rhea" id="RHEA:12484"/>
        <dbReference type="ChEBI" id="CHEBI:15377"/>
        <dbReference type="ChEBI" id="CHEBI:18254"/>
        <dbReference type="ChEBI" id="CHEBI:43474"/>
        <dbReference type="ChEBI" id="CHEBI:58043"/>
        <dbReference type="EC" id="3.1.3.5"/>
    </reaction>
</comment>
<name>A0A941F2P2_9BACT</name>
<dbReference type="PANTHER" id="PTHR30457:SF0">
    <property type="entry name" value="PHOSPHATASE, PUTATIVE (AFU_ORTHOLOGUE AFUA_4G01070)-RELATED"/>
    <property type="match status" value="1"/>
</dbReference>
<dbReference type="GO" id="GO:0008253">
    <property type="term" value="F:5'-nucleotidase activity"/>
    <property type="evidence" value="ECO:0007669"/>
    <property type="project" value="UniProtKB-UniRule"/>
</dbReference>
<dbReference type="GO" id="GO:0046872">
    <property type="term" value="F:metal ion binding"/>
    <property type="evidence" value="ECO:0007669"/>
    <property type="project" value="UniProtKB-UniRule"/>
</dbReference>
<dbReference type="SUPFAM" id="SSF64167">
    <property type="entry name" value="SurE-like"/>
    <property type="match status" value="1"/>
</dbReference>
<keyword evidence="8" id="KW-1185">Reference proteome</keyword>
<gene>
    <name evidence="5 7" type="primary">surE</name>
    <name evidence="7" type="ORF">KDU71_06725</name>
</gene>
<dbReference type="InterPro" id="IPR036523">
    <property type="entry name" value="SurE-like_sf"/>
</dbReference>
<feature type="binding site" evidence="5">
    <location>
        <position position="103"/>
    </location>
    <ligand>
        <name>a divalent metal cation</name>
        <dbReference type="ChEBI" id="CHEBI:60240"/>
    </ligand>
</feature>
<keyword evidence="5" id="KW-0547">Nucleotide-binding</keyword>
<comment type="cofactor">
    <cofactor evidence="5">
        <name>a divalent metal cation</name>
        <dbReference type="ChEBI" id="CHEBI:60240"/>
    </cofactor>
    <text evidence="5">Binds 1 divalent metal cation per subunit.</text>
</comment>
<comment type="similarity">
    <text evidence="2 5">Belongs to the SurE nucleotidase family.</text>
</comment>
<dbReference type="RefSeq" id="WP_212189153.1">
    <property type="nucleotide sequence ID" value="NZ_JAGTAR010000008.1"/>
</dbReference>
<feature type="binding site" evidence="5">
    <location>
        <position position="47"/>
    </location>
    <ligand>
        <name>a divalent metal cation</name>
        <dbReference type="ChEBI" id="CHEBI:60240"/>
    </ligand>
</feature>
<reference evidence="7" key="2">
    <citation type="submission" date="2021-04" db="EMBL/GenBank/DDBJ databases">
        <authorList>
            <person name="Zhang T."/>
            <person name="Zhang Y."/>
            <person name="Lu D."/>
            <person name="Zuo D."/>
            <person name="Du Z."/>
        </authorList>
    </citation>
    <scope>NUCLEOTIDE SEQUENCE</scope>
    <source>
        <strain evidence="7">JR1</strain>
    </source>
</reference>
<dbReference type="PANTHER" id="PTHR30457">
    <property type="entry name" value="5'-NUCLEOTIDASE SURE"/>
    <property type="match status" value="1"/>
</dbReference>
<accession>A0A941F2P2</accession>
<comment type="function">
    <text evidence="5">Nucleotidase that shows phosphatase activity on nucleoside 5'-monophosphates.</text>
</comment>
<dbReference type="InterPro" id="IPR002828">
    <property type="entry name" value="SurE-like_Pase/nucleotidase"/>
</dbReference>
<dbReference type="Gene3D" id="3.40.1210.10">
    <property type="entry name" value="Survival protein SurE-like phosphatase/nucleotidase"/>
    <property type="match status" value="1"/>
</dbReference>
<dbReference type="AlphaFoldDB" id="A0A941F2P2"/>
<sequence length="260" mass="28724">MSKTEKERPLILVTNDDGIKAKGLESLVKMLKLFADVVIVAPNESYSGMSHAITVKTPLYAKLVKEKDGLQLYKVNGTPVDCVKLAINVLLPRKPDLLVSGINHGTNSSISLHYSGTVGAAREGALNKIPAVGFSLLNYRHEADFTEAVKVAEHVVKSILGDKLPSGTFLNVNIPDVSPVKGAKVARQSKGRWVEEFVERQDPRGRNYYWLTGHFENLEPEAKDTDEYLLGKGYASIVPCHLDATNFNLLSYLKEQNYEL</sequence>
<protein>
    <recommendedName>
        <fullName evidence="5">5'-nucleotidase SurE</fullName>
        <ecNumber evidence="5">3.1.3.5</ecNumber>
    </recommendedName>
    <alternativeName>
        <fullName evidence="5">Nucleoside 5'-monophosphate phosphohydrolase</fullName>
    </alternativeName>
</protein>
<keyword evidence="5" id="KW-0963">Cytoplasm</keyword>
<dbReference type="EMBL" id="JAGTAR010000008">
    <property type="protein sequence ID" value="MBR8535247.1"/>
    <property type="molecule type" value="Genomic_DNA"/>
</dbReference>
<dbReference type="EC" id="3.1.3.5" evidence="5"/>
<dbReference type="Pfam" id="PF01975">
    <property type="entry name" value="SurE"/>
    <property type="match status" value="1"/>
</dbReference>
<dbReference type="NCBIfam" id="NF001490">
    <property type="entry name" value="PRK00346.1-4"/>
    <property type="match status" value="1"/>
</dbReference>
<dbReference type="GO" id="GO:0000166">
    <property type="term" value="F:nucleotide binding"/>
    <property type="evidence" value="ECO:0007669"/>
    <property type="project" value="UniProtKB-KW"/>
</dbReference>
<keyword evidence="4 5" id="KW-0378">Hydrolase</keyword>
<feature type="binding site" evidence="5">
    <location>
        <position position="16"/>
    </location>
    <ligand>
        <name>a divalent metal cation</name>
        <dbReference type="ChEBI" id="CHEBI:60240"/>
    </ligand>
</feature>
<dbReference type="HAMAP" id="MF_00060">
    <property type="entry name" value="SurE"/>
    <property type="match status" value="1"/>
</dbReference>
<dbReference type="InterPro" id="IPR030048">
    <property type="entry name" value="SurE"/>
</dbReference>
<evidence type="ECO:0000313" key="7">
    <source>
        <dbReference type="EMBL" id="MBR8535247.1"/>
    </source>
</evidence>